<reference evidence="2" key="1">
    <citation type="journal article" date="2020" name="Fungal Divers.">
        <title>Resolving the Mortierellaceae phylogeny through synthesis of multi-gene phylogenetics and phylogenomics.</title>
        <authorList>
            <person name="Vandepol N."/>
            <person name="Liber J."/>
            <person name="Desiro A."/>
            <person name="Na H."/>
            <person name="Kennedy M."/>
            <person name="Barry K."/>
            <person name="Grigoriev I.V."/>
            <person name="Miller A.N."/>
            <person name="O'Donnell K."/>
            <person name="Stajich J.E."/>
            <person name="Bonito G."/>
        </authorList>
    </citation>
    <scope>NUCLEOTIDE SEQUENCE</scope>
    <source>
        <strain evidence="2">MES-2147</strain>
    </source>
</reference>
<accession>A0A9P6JGB4</accession>
<keyword evidence="3" id="KW-1185">Reference proteome</keyword>
<protein>
    <submittedName>
        <fullName evidence="2">Uncharacterized protein</fullName>
    </submittedName>
</protein>
<evidence type="ECO:0000313" key="2">
    <source>
        <dbReference type="EMBL" id="KAF9973535.1"/>
    </source>
</evidence>
<feature type="compositionally biased region" description="Polar residues" evidence="1">
    <location>
        <begin position="10"/>
        <end position="25"/>
    </location>
</feature>
<organism evidence="2 3">
    <name type="scientific">Modicella reniformis</name>
    <dbReference type="NCBI Taxonomy" id="1440133"/>
    <lineage>
        <taxon>Eukaryota</taxon>
        <taxon>Fungi</taxon>
        <taxon>Fungi incertae sedis</taxon>
        <taxon>Mucoromycota</taxon>
        <taxon>Mortierellomycotina</taxon>
        <taxon>Mortierellomycetes</taxon>
        <taxon>Mortierellales</taxon>
        <taxon>Mortierellaceae</taxon>
        <taxon>Modicella</taxon>
    </lineage>
</organism>
<sequence length="131" mass="14849">MPKILRPNTFAPSRSSASTSPNTHSNVDISLIKSDTFRQLIQQDEAEAYKLDVSEIAELASMDTATKPEPEIPVKYGDFRDVFSKQEADKLPPHRPYDHAILVYSLSQTEIEALHKIFRFVENSYTTHLIA</sequence>
<dbReference type="Proteomes" id="UP000749646">
    <property type="component" value="Unassembled WGS sequence"/>
</dbReference>
<evidence type="ECO:0000256" key="1">
    <source>
        <dbReference type="SAM" id="MobiDB-lite"/>
    </source>
</evidence>
<gene>
    <name evidence="2" type="ORF">BGZ65_009199</name>
</gene>
<dbReference type="OrthoDB" id="2447685at2759"/>
<name>A0A9P6JGB4_9FUNG</name>
<dbReference type="EMBL" id="JAAAHW010004531">
    <property type="protein sequence ID" value="KAF9973535.1"/>
    <property type="molecule type" value="Genomic_DNA"/>
</dbReference>
<proteinExistence type="predicted"/>
<dbReference type="AlphaFoldDB" id="A0A9P6JGB4"/>
<comment type="caution">
    <text evidence="2">The sequence shown here is derived from an EMBL/GenBank/DDBJ whole genome shotgun (WGS) entry which is preliminary data.</text>
</comment>
<feature type="region of interest" description="Disordered" evidence="1">
    <location>
        <begin position="1"/>
        <end position="25"/>
    </location>
</feature>
<evidence type="ECO:0000313" key="3">
    <source>
        <dbReference type="Proteomes" id="UP000749646"/>
    </source>
</evidence>